<evidence type="ECO:0000313" key="2">
    <source>
        <dbReference type="EMBL" id="KIK99439.1"/>
    </source>
</evidence>
<dbReference type="HOGENOM" id="CLU_177422_2_0_1"/>
<dbReference type="AlphaFoldDB" id="A0A0D0E9J1"/>
<feature type="compositionally biased region" description="Basic and acidic residues" evidence="1">
    <location>
        <begin position="58"/>
        <end position="73"/>
    </location>
</feature>
<feature type="non-terminal residue" evidence="2">
    <location>
        <position position="1"/>
    </location>
</feature>
<reference evidence="2 3" key="1">
    <citation type="submission" date="2014-04" db="EMBL/GenBank/DDBJ databases">
        <authorList>
            <consortium name="DOE Joint Genome Institute"/>
            <person name="Kuo A."/>
            <person name="Kohler A."/>
            <person name="Jargeat P."/>
            <person name="Nagy L.G."/>
            <person name="Floudas D."/>
            <person name="Copeland A."/>
            <person name="Barry K.W."/>
            <person name="Cichocki N."/>
            <person name="Veneault-Fourrey C."/>
            <person name="LaButti K."/>
            <person name="Lindquist E.A."/>
            <person name="Lipzen A."/>
            <person name="Lundell T."/>
            <person name="Morin E."/>
            <person name="Murat C."/>
            <person name="Sun H."/>
            <person name="Tunlid A."/>
            <person name="Henrissat B."/>
            <person name="Grigoriev I.V."/>
            <person name="Hibbett D.S."/>
            <person name="Martin F."/>
            <person name="Nordberg H.P."/>
            <person name="Cantor M.N."/>
            <person name="Hua S.X."/>
        </authorList>
    </citation>
    <scope>NUCLEOTIDE SEQUENCE [LARGE SCALE GENOMIC DNA]</scope>
    <source>
        <strain evidence="2 3">Ve08.2h10</strain>
    </source>
</reference>
<gene>
    <name evidence="2" type="ORF">PAXRUDRAFT_132015</name>
</gene>
<protein>
    <submittedName>
        <fullName evidence="2">Uncharacterized protein</fullName>
    </submittedName>
</protein>
<sequence length="73" mass="8370">REEIVRWNVENKQAKSERRKPRWSKPKFKKLESPFPRPSIDTQETEGQPDANIEAGETDDRSSNNKSDGGSKA</sequence>
<reference evidence="3" key="2">
    <citation type="submission" date="2015-01" db="EMBL/GenBank/DDBJ databases">
        <title>Evolutionary Origins and Diversification of the Mycorrhizal Mutualists.</title>
        <authorList>
            <consortium name="DOE Joint Genome Institute"/>
            <consortium name="Mycorrhizal Genomics Consortium"/>
            <person name="Kohler A."/>
            <person name="Kuo A."/>
            <person name="Nagy L.G."/>
            <person name="Floudas D."/>
            <person name="Copeland A."/>
            <person name="Barry K.W."/>
            <person name="Cichocki N."/>
            <person name="Veneault-Fourrey C."/>
            <person name="LaButti K."/>
            <person name="Lindquist E.A."/>
            <person name="Lipzen A."/>
            <person name="Lundell T."/>
            <person name="Morin E."/>
            <person name="Murat C."/>
            <person name="Riley R."/>
            <person name="Ohm R."/>
            <person name="Sun H."/>
            <person name="Tunlid A."/>
            <person name="Henrissat B."/>
            <person name="Grigoriev I.V."/>
            <person name="Hibbett D.S."/>
            <person name="Martin F."/>
        </authorList>
    </citation>
    <scope>NUCLEOTIDE SEQUENCE [LARGE SCALE GENOMIC DNA]</scope>
    <source>
        <strain evidence="3">Ve08.2h10</strain>
    </source>
</reference>
<feature type="compositionally biased region" description="Basic residues" evidence="1">
    <location>
        <begin position="17"/>
        <end position="28"/>
    </location>
</feature>
<organism evidence="2 3">
    <name type="scientific">Paxillus rubicundulus Ve08.2h10</name>
    <dbReference type="NCBI Taxonomy" id="930991"/>
    <lineage>
        <taxon>Eukaryota</taxon>
        <taxon>Fungi</taxon>
        <taxon>Dikarya</taxon>
        <taxon>Basidiomycota</taxon>
        <taxon>Agaricomycotina</taxon>
        <taxon>Agaricomycetes</taxon>
        <taxon>Agaricomycetidae</taxon>
        <taxon>Boletales</taxon>
        <taxon>Paxilineae</taxon>
        <taxon>Paxillaceae</taxon>
        <taxon>Paxillus</taxon>
    </lineage>
</organism>
<accession>A0A0D0E9J1</accession>
<evidence type="ECO:0000256" key="1">
    <source>
        <dbReference type="SAM" id="MobiDB-lite"/>
    </source>
</evidence>
<name>A0A0D0E9J1_9AGAM</name>
<keyword evidence="3" id="KW-1185">Reference proteome</keyword>
<proteinExistence type="predicted"/>
<evidence type="ECO:0000313" key="3">
    <source>
        <dbReference type="Proteomes" id="UP000054538"/>
    </source>
</evidence>
<dbReference type="InParanoid" id="A0A0D0E9J1"/>
<dbReference type="Proteomes" id="UP000054538">
    <property type="component" value="Unassembled WGS sequence"/>
</dbReference>
<feature type="region of interest" description="Disordered" evidence="1">
    <location>
        <begin position="1"/>
        <end position="73"/>
    </location>
</feature>
<dbReference type="EMBL" id="KN824859">
    <property type="protein sequence ID" value="KIK99439.1"/>
    <property type="molecule type" value="Genomic_DNA"/>
</dbReference>